<dbReference type="Pfam" id="PF00297">
    <property type="entry name" value="Ribosomal_L3"/>
    <property type="match status" value="1"/>
</dbReference>
<dbReference type="InterPro" id="IPR009000">
    <property type="entry name" value="Transl_B-barrel_sf"/>
</dbReference>
<keyword evidence="2" id="KW-0699">rRNA-binding</keyword>
<accession>A0A2G9Z9Z9</accession>
<dbReference type="InterPro" id="IPR019927">
    <property type="entry name" value="Ribosomal_uL3_bac/org-type"/>
</dbReference>
<feature type="region of interest" description="Disordered" evidence="8">
    <location>
        <begin position="65"/>
        <end position="97"/>
    </location>
</feature>
<evidence type="ECO:0000256" key="1">
    <source>
        <dbReference type="ARBA" id="ARBA00006540"/>
    </source>
</evidence>
<dbReference type="Proteomes" id="UP000228812">
    <property type="component" value="Unassembled WGS sequence"/>
</dbReference>
<dbReference type="AlphaFoldDB" id="A0A2G9Z9Z9"/>
<dbReference type="GO" id="GO:0022625">
    <property type="term" value="C:cytosolic large ribosomal subunit"/>
    <property type="evidence" value="ECO:0007669"/>
    <property type="project" value="TreeGrafter"/>
</dbReference>
<dbReference type="PANTHER" id="PTHR11229:SF16">
    <property type="entry name" value="LARGE RIBOSOMAL SUBUNIT PROTEIN UL3C"/>
    <property type="match status" value="1"/>
</dbReference>
<comment type="similarity">
    <text evidence="1">Belongs to the universal ribosomal protein uL3 family.</text>
</comment>
<keyword evidence="5" id="KW-0687">Ribonucleoprotein</keyword>
<dbReference type="InterPro" id="IPR000597">
    <property type="entry name" value="Ribosomal_uL3"/>
</dbReference>
<evidence type="ECO:0000313" key="10">
    <source>
        <dbReference type="Proteomes" id="UP000228812"/>
    </source>
</evidence>
<evidence type="ECO:0000256" key="8">
    <source>
        <dbReference type="SAM" id="MobiDB-lite"/>
    </source>
</evidence>
<dbReference type="SUPFAM" id="SSF50447">
    <property type="entry name" value="Translation proteins"/>
    <property type="match status" value="1"/>
</dbReference>
<protein>
    <recommendedName>
        <fullName evidence="6">Large ribosomal subunit protein uL3</fullName>
    </recommendedName>
    <alternativeName>
        <fullName evidence="7">50S ribosomal protein L3</fullName>
    </alternativeName>
</protein>
<keyword evidence="4 9" id="KW-0689">Ribosomal protein</keyword>
<name>A0A2G9Z9Z9_9BACT</name>
<sequence>MSFKITCKKLKMTQVWKADRVVPVTVLQVEPPAGDGNAFEALKEGALVRVSGVSKGKGFQGVVKRHGFHGGPKSHGQKDRLRAPGSLGPTAPQRVLPGRKMAGHMGAKRVTVRNLVVAEVRPEERLVLVRGAVPGTRGAKVELKISG</sequence>
<reference evidence="9 10" key="1">
    <citation type="submission" date="2017-09" db="EMBL/GenBank/DDBJ databases">
        <title>Depth-based differentiation of microbial function through sediment-hosted aquifers and enrichment of novel symbionts in the deep terrestrial subsurface.</title>
        <authorList>
            <person name="Probst A.J."/>
            <person name="Ladd B."/>
            <person name="Jarett J.K."/>
            <person name="Geller-Mcgrath D.E."/>
            <person name="Sieber C.M."/>
            <person name="Emerson J.B."/>
            <person name="Anantharaman K."/>
            <person name="Thomas B.C."/>
            <person name="Malmstrom R."/>
            <person name="Stieglmeier M."/>
            <person name="Klingl A."/>
            <person name="Woyke T."/>
            <person name="Ryan C.M."/>
            <person name="Banfield J.F."/>
        </authorList>
    </citation>
    <scope>NUCLEOTIDE SEQUENCE [LARGE SCALE GENOMIC DNA]</scope>
    <source>
        <strain evidence="9">CG23_combo_of_CG06-09_8_20_14_all_54_14</strain>
    </source>
</reference>
<evidence type="ECO:0000256" key="5">
    <source>
        <dbReference type="ARBA" id="ARBA00023274"/>
    </source>
</evidence>
<dbReference type="GO" id="GO:0006412">
    <property type="term" value="P:translation"/>
    <property type="evidence" value="ECO:0007669"/>
    <property type="project" value="InterPro"/>
</dbReference>
<proteinExistence type="inferred from homology"/>
<comment type="caution">
    <text evidence="9">The sequence shown here is derived from an EMBL/GenBank/DDBJ whole genome shotgun (WGS) entry which is preliminary data.</text>
</comment>
<dbReference type="GO" id="GO:0003735">
    <property type="term" value="F:structural constituent of ribosome"/>
    <property type="evidence" value="ECO:0007669"/>
    <property type="project" value="InterPro"/>
</dbReference>
<organism evidence="9 10">
    <name type="scientific">Candidatus Jorgensenbacteria bacterium CG23_combo_of_CG06-09_8_20_14_all_54_14</name>
    <dbReference type="NCBI Taxonomy" id="1974595"/>
    <lineage>
        <taxon>Bacteria</taxon>
        <taxon>Candidatus Joergenseniibacteriota</taxon>
    </lineage>
</organism>
<evidence type="ECO:0000256" key="4">
    <source>
        <dbReference type="ARBA" id="ARBA00022980"/>
    </source>
</evidence>
<evidence type="ECO:0000313" key="9">
    <source>
        <dbReference type="EMBL" id="PIP29964.1"/>
    </source>
</evidence>
<keyword evidence="3" id="KW-0694">RNA-binding</keyword>
<evidence type="ECO:0000256" key="7">
    <source>
        <dbReference type="ARBA" id="ARBA00035457"/>
    </source>
</evidence>
<evidence type="ECO:0000256" key="2">
    <source>
        <dbReference type="ARBA" id="ARBA00022730"/>
    </source>
</evidence>
<evidence type="ECO:0000256" key="3">
    <source>
        <dbReference type="ARBA" id="ARBA00022884"/>
    </source>
</evidence>
<evidence type="ECO:0000256" key="6">
    <source>
        <dbReference type="ARBA" id="ARBA00035243"/>
    </source>
</evidence>
<dbReference type="Gene3D" id="2.40.30.10">
    <property type="entry name" value="Translation factors"/>
    <property type="match status" value="1"/>
</dbReference>
<dbReference type="EMBL" id="PCRZ01000021">
    <property type="protein sequence ID" value="PIP29964.1"/>
    <property type="molecule type" value="Genomic_DNA"/>
</dbReference>
<gene>
    <name evidence="9" type="primary">rplC</name>
    <name evidence="9" type="ORF">COX26_01235</name>
</gene>
<dbReference type="FunFam" id="2.40.30.10:FF:000004">
    <property type="entry name" value="50S ribosomal protein L3"/>
    <property type="match status" value="1"/>
</dbReference>
<dbReference type="PANTHER" id="PTHR11229">
    <property type="entry name" value="50S RIBOSOMAL PROTEIN L3"/>
    <property type="match status" value="1"/>
</dbReference>
<dbReference type="GO" id="GO:0019843">
    <property type="term" value="F:rRNA binding"/>
    <property type="evidence" value="ECO:0007669"/>
    <property type="project" value="UniProtKB-KW"/>
</dbReference>